<dbReference type="EMBL" id="MLGG01000017">
    <property type="protein sequence ID" value="KAK1457119.1"/>
    <property type="molecule type" value="Genomic_DNA"/>
</dbReference>
<evidence type="ECO:0000256" key="1">
    <source>
        <dbReference type="SAM" id="MobiDB-lite"/>
    </source>
</evidence>
<protein>
    <submittedName>
        <fullName evidence="2">Uncharacterized protein</fullName>
    </submittedName>
</protein>
<feature type="region of interest" description="Disordered" evidence="1">
    <location>
        <begin position="1"/>
        <end position="43"/>
    </location>
</feature>
<evidence type="ECO:0000313" key="3">
    <source>
        <dbReference type="Proteomes" id="UP001239795"/>
    </source>
</evidence>
<feature type="compositionally biased region" description="Basic and acidic residues" evidence="1">
    <location>
        <begin position="28"/>
        <end position="43"/>
    </location>
</feature>
<comment type="caution">
    <text evidence="2">The sequence shown here is derived from an EMBL/GenBank/DDBJ whole genome shotgun (WGS) entry which is preliminary data.</text>
</comment>
<gene>
    <name evidence="2" type="ORF">CMEL01_16130</name>
</gene>
<dbReference type="Proteomes" id="UP001239795">
    <property type="component" value="Unassembled WGS sequence"/>
</dbReference>
<reference evidence="2 3" key="1">
    <citation type="submission" date="2016-10" db="EMBL/GenBank/DDBJ databases">
        <title>The genome sequence of Colletotrichum fioriniae PJ7.</title>
        <authorList>
            <person name="Baroncelli R."/>
        </authorList>
    </citation>
    <scope>NUCLEOTIDE SEQUENCE [LARGE SCALE GENOMIC DNA]</scope>
    <source>
        <strain evidence="2">Col 31</strain>
    </source>
</reference>
<keyword evidence="3" id="KW-1185">Reference proteome</keyword>
<name>A0AAI9UEV4_9PEZI</name>
<dbReference type="AlphaFoldDB" id="A0AAI9UEV4"/>
<evidence type="ECO:0000313" key="2">
    <source>
        <dbReference type="EMBL" id="KAK1457119.1"/>
    </source>
</evidence>
<sequence length="101" mass="11795">MKRAETMPGAVLKMERRKRASLEEEEEDWRRLGEERRGKERNPREAWRALSEEGVSTFEPLWKHILPGPEPEPESQRHGRLSVLQWQLGRDEDLVAPGVSP</sequence>
<proteinExistence type="predicted"/>
<organism evidence="2 3">
    <name type="scientific">Colletotrichum melonis</name>
    <dbReference type="NCBI Taxonomy" id="1209925"/>
    <lineage>
        <taxon>Eukaryota</taxon>
        <taxon>Fungi</taxon>
        <taxon>Dikarya</taxon>
        <taxon>Ascomycota</taxon>
        <taxon>Pezizomycotina</taxon>
        <taxon>Sordariomycetes</taxon>
        <taxon>Hypocreomycetidae</taxon>
        <taxon>Glomerellales</taxon>
        <taxon>Glomerellaceae</taxon>
        <taxon>Colletotrichum</taxon>
        <taxon>Colletotrichum acutatum species complex</taxon>
    </lineage>
</organism>
<accession>A0AAI9UEV4</accession>